<dbReference type="InterPro" id="IPR029062">
    <property type="entry name" value="Class_I_gatase-like"/>
</dbReference>
<dbReference type="EMBL" id="CP015970">
    <property type="protein sequence ID" value="AOZ47039.1"/>
    <property type="molecule type" value="Genomic_DNA"/>
</dbReference>
<feature type="compositionally biased region" description="Low complexity" evidence="1">
    <location>
        <begin position="425"/>
        <end position="438"/>
    </location>
</feature>
<keyword evidence="3" id="KW-1185">Reference proteome</keyword>
<gene>
    <name evidence="2" type="ORF">A8L58_10470</name>
</gene>
<feature type="compositionally biased region" description="Basic residues" evidence="1">
    <location>
        <begin position="382"/>
        <end position="393"/>
    </location>
</feature>
<feature type="region of interest" description="Disordered" evidence="1">
    <location>
        <begin position="77"/>
        <end position="101"/>
    </location>
</feature>
<dbReference type="Gene3D" id="3.40.50.880">
    <property type="match status" value="1"/>
</dbReference>
<evidence type="ECO:0000256" key="1">
    <source>
        <dbReference type="SAM" id="MobiDB-lite"/>
    </source>
</evidence>
<accession>A0ABM6FLI3</accession>
<dbReference type="Proteomes" id="UP000178666">
    <property type="component" value="Chromosome"/>
</dbReference>
<organism evidence="2 3">
    <name type="scientific">Acidipropionibacterium acidipropionici</name>
    <dbReference type="NCBI Taxonomy" id="1748"/>
    <lineage>
        <taxon>Bacteria</taxon>
        <taxon>Bacillati</taxon>
        <taxon>Actinomycetota</taxon>
        <taxon>Actinomycetes</taxon>
        <taxon>Propionibacteriales</taxon>
        <taxon>Propionibacteriaceae</taxon>
        <taxon>Acidipropionibacterium</taxon>
    </lineage>
</organism>
<feature type="region of interest" description="Disordered" evidence="1">
    <location>
        <begin position="285"/>
        <end position="473"/>
    </location>
</feature>
<feature type="compositionally biased region" description="Low complexity" evidence="1">
    <location>
        <begin position="331"/>
        <end position="371"/>
    </location>
</feature>
<sequence length="473" mass="48045">MSFFLVGGGVDDGLGEVYDEFIAEARTHTGHQGGGNAAEGRIAVVVAGPSELSGEHASALSQIVTSRWPQAEVTPIHLTGAGTSPDVNAASPDDPEPTWEEDPDFALPEGLDTFDGIIVGGGRVSSYIAGLGPAADLLSRLVRGGAPWLGFSAGAMVTAVAAVQGGWRLNGRQVAPQAAAEGVEELTIAEGLGLVSVTSYAHNDVLTADGLLISAVEGGLLHSAVAIDEGTCLKVQQGSGRVTVMGEGLVRWFTKDPVGVVVRSERGAHRPIAPAPTPPKFAGLAQVAAATRAAHKKQTEQAGQKAEKPGKAGEPAAEPSDNHAQEAPAGAQETPSQQAEAPQAAPATTAQPDAKADDTAGGADETASGDGTAEEKTEQKKPARKAAPRKRSTATKTTAKTATKTATKATTRRRSTAKSSEKTSAKTASKTSGTASAKEPAKRTRKTQKKTSTAADTADQAGSAPADPAQAES</sequence>
<protein>
    <recommendedName>
        <fullName evidence="4">Peptidase S51</fullName>
    </recommendedName>
</protein>
<evidence type="ECO:0008006" key="4">
    <source>
        <dbReference type="Google" id="ProtNLM"/>
    </source>
</evidence>
<feature type="compositionally biased region" description="Low complexity" evidence="1">
    <location>
        <begin position="394"/>
        <end position="409"/>
    </location>
</feature>
<proteinExistence type="predicted"/>
<evidence type="ECO:0000313" key="2">
    <source>
        <dbReference type="EMBL" id="AOZ47039.1"/>
    </source>
</evidence>
<dbReference type="SUPFAM" id="SSF52317">
    <property type="entry name" value="Class I glutamine amidotransferase-like"/>
    <property type="match status" value="1"/>
</dbReference>
<reference evidence="2 3" key="1">
    <citation type="journal article" date="2016" name="Plant Dis.">
        <title>Improved production of propionic acid using genome shuffling.</title>
        <authorList>
            <person name="Luna-Flores C.H."/>
            <person name="Palfreyman R.W."/>
            <person name="Kromer J.O."/>
            <person name="Nielsen L.K."/>
            <person name="Marcellin E."/>
        </authorList>
    </citation>
    <scope>NUCLEOTIDE SEQUENCE [LARGE SCALE GENOMIC DNA]</scope>
    <source>
        <strain evidence="2 3">F3E8</strain>
    </source>
</reference>
<name>A0ABM6FLI3_9ACTN</name>
<evidence type="ECO:0000313" key="3">
    <source>
        <dbReference type="Proteomes" id="UP000178666"/>
    </source>
</evidence>